<proteinExistence type="predicted"/>
<evidence type="ECO:0000313" key="3">
    <source>
        <dbReference type="Proteomes" id="UP000054821"/>
    </source>
</evidence>
<dbReference type="GeneID" id="29988175"/>
<dbReference type="EMBL" id="JPDN02000049">
    <property type="protein sequence ID" value="PON21458.1"/>
    <property type="molecule type" value="Genomic_DNA"/>
</dbReference>
<gene>
    <name evidence="2" type="ORF">TGAM01_v209621</name>
    <name evidence="1" type="ORF">TGAMA5MH_08704</name>
</gene>
<name>A0A0W7VGK0_9HYPO</name>
<evidence type="ECO:0000313" key="2">
    <source>
        <dbReference type="EMBL" id="PON21458.1"/>
    </source>
</evidence>
<sequence length="81" mass="9160">MPPVADPKSRGQNGQFCDPKVAEELRQLRWDILALADGFGWTDRPATYIPPASDNKPVNWVFPTGPSRRQKELSELLKKKV</sequence>
<organism evidence="2 3">
    <name type="scientific">Trichoderma gamsii</name>
    <dbReference type="NCBI Taxonomy" id="398673"/>
    <lineage>
        <taxon>Eukaryota</taxon>
        <taxon>Fungi</taxon>
        <taxon>Dikarya</taxon>
        <taxon>Ascomycota</taxon>
        <taxon>Pezizomycotina</taxon>
        <taxon>Sordariomycetes</taxon>
        <taxon>Hypocreomycetidae</taxon>
        <taxon>Hypocreales</taxon>
        <taxon>Hypocreaceae</taxon>
        <taxon>Trichoderma</taxon>
    </lineage>
</organism>
<keyword evidence="3" id="KW-1185">Reference proteome</keyword>
<comment type="caution">
    <text evidence="2">The sequence shown here is derived from an EMBL/GenBank/DDBJ whole genome shotgun (WGS) entry which is preliminary data.</text>
</comment>
<dbReference type="EMBL" id="MTYH01000083">
    <property type="protein sequence ID" value="PNP39286.1"/>
    <property type="molecule type" value="Genomic_DNA"/>
</dbReference>
<reference evidence="2" key="3">
    <citation type="submission" date="2017-08" db="EMBL/GenBank/DDBJ databases">
        <title>Trichoderma gamsii strain T6085, whole genome shotgun sequencing project.</title>
        <authorList>
            <person name="Baroncelli R."/>
        </authorList>
    </citation>
    <scope>NUCLEOTIDE SEQUENCE</scope>
    <source>
        <strain evidence="2">T6085</strain>
    </source>
</reference>
<reference evidence="1 4" key="2">
    <citation type="submission" date="2017-02" db="EMBL/GenBank/DDBJ databases">
        <title>Genomes of Trichoderma spp. with biocontrol activity.</title>
        <authorList>
            <person name="Gardiner D."/>
            <person name="Kazan K."/>
            <person name="Vos C."/>
            <person name="Harvey P."/>
        </authorList>
    </citation>
    <scope>NUCLEOTIDE SEQUENCE [LARGE SCALE GENOMIC DNA]</scope>
    <source>
        <strain evidence="1 4">A5MH</strain>
    </source>
</reference>
<dbReference type="Proteomes" id="UP000054821">
    <property type="component" value="Unassembled WGS sequence"/>
</dbReference>
<dbReference type="RefSeq" id="XP_018658749.1">
    <property type="nucleotide sequence ID" value="XM_018808092.1"/>
</dbReference>
<dbReference type="Proteomes" id="UP000236546">
    <property type="component" value="Unassembled WGS sequence"/>
</dbReference>
<evidence type="ECO:0000313" key="4">
    <source>
        <dbReference type="Proteomes" id="UP000236546"/>
    </source>
</evidence>
<dbReference type="OrthoDB" id="4887085at2759"/>
<reference evidence="2 3" key="1">
    <citation type="journal article" date="2016" name="Genome Announc.">
        <title>Draft Whole-Genome Sequence of Trichoderma gamsii T6085, a Promising Biocontrol Agent of Fusarium Head Blight on Wheat.</title>
        <authorList>
            <person name="Baroncelli R."/>
            <person name="Zapparata A."/>
            <person name="Piaggeschi G."/>
            <person name="Sarrocco S."/>
            <person name="Vannacci G."/>
        </authorList>
    </citation>
    <scope>NUCLEOTIDE SEQUENCE [LARGE SCALE GENOMIC DNA]</scope>
    <source>
        <strain evidence="2 3">T6085</strain>
    </source>
</reference>
<evidence type="ECO:0000313" key="1">
    <source>
        <dbReference type="EMBL" id="PNP39286.1"/>
    </source>
</evidence>
<dbReference type="AlphaFoldDB" id="A0A0W7VGK0"/>
<accession>A0A0W7VGK0</accession>
<protein>
    <submittedName>
        <fullName evidence="2">Uncharacterized protein</fullName>
    </submittedName>
</protein>